<dbReference type="CDD" id="cd11428">
    <property type="entry name" value="bHLH_TS_NGN"/>
    <property type="match status" value="1"/>
</dbReference>
<dbReference type="PANTHER" id="PTHR19290:SF163">
    <property type="entry name" value="BASIC HELIX-LOOP-HELIX NEURAL TRANSCRIPTION FACTOR TAP"/>
    <property type="match status" value="1"/>
</dbReference>
<keyword evidence="4" id="KW-1185">Reference proteome</keyword>
<feature type="region of interest" description="Disordered" evidence="1">
    <location>
        <begin position="144"/>
        <end position="195"/>
    </location>
</feature>
<gene>
    <name evidence="3" type="ORF">SBAD_LOCUS10446</name>
</gene>
<dbReference type="SUPFAM" id="SSF47459">
    <property type="entry name" value="HLH, helix-loop-helix DNA-binding domain"/>
    <property type="match status" value="1"/>
</dbReference>
<protein>
    <submittedName>
        <fullName evidence="5">BHLH domain-containing protein</fullName>
    </submittedName>
</protein>
<evidence type="ECO:0000313" key="5">
    <source>
        <dbReference type="WBParaSite" id="SBAD_0001081201-mRNA-1"/>
    </source>
</evidence>
<name>A0A183J3J8_9BILA</name>
<dbReference type="WBParaSite" id="SBAD_0001081201-mRNA-1">
    <property type="protein sequence ID" value="SBAD_0001081201-mRNA-1"/>
    <property type="gene ID" value="SBAD_0001081201"/>
</dbReference>
<dbReference type="EMBL" id="UZAM01014090">
    <property type="protein sequence ID" value="VDP31855.1"/>
    <property type="molecule type" value="Genomic_DNA"/>
</dbReference>
<dbReference type="GO" id="GO:0005634">
    <property type="term" value="C:nucleus"/>
    <property type="evidence" value="ECO:0007669"/>
    <property type="project" value="TreeGrafter"/>
</dbReference>
<dbReference type="GO" id="GO:0070888">
    <property type="term" value="F:E-box binding"/>
    <property type="evidence" value="ECO:0007669"/>
    <property type="project" value="TreeGrafter"/>
</dbReference>
<dbReference type="GO" id="GO:0046983">
    <property type="term" value="F:protein dimerization activity"/>
    <property type="evidence" value="ECO:0007669"/>
    <property type="project" value="InterPro"/>
</dbReference>
<accession>A0A183J3J8</accession>
<reference evidence="3 4" key="2">
    <citation type="submission" date="2018-11" db="EMBL/GenBank/DDBJ databases">
        <authorList>
            <consortium name="Pathogen Informatics"/>
        </authorList>
    </citation>
    <scope>NUCLEOTIDE SEQUENCE [LARGE SCALE GENOMIC DNA]</scope>
</reference>
<dbReference type="AlphaFoldDB" id="A0A183J3J8"/>
<organism evidence="5">
    <name type="scientific">Soboliphyme baturini</name>
    <dbReference type="NCBI Taxonomy" id="241478"/>
    <lineage>
        <taxon>Eukaryota</taxon>
        <taxon>Metazoa</taxon>
        <taxon>Ecdysozoa</taxon>
        <taxon>Nematoda</taxon>
        <taxon>Enoplea</taxon>
        <taxon>Dorylaimia</taxon>
        <taxon>Dioctophymatida</taxon>
        <taxon>Dioctophymatoidea</taxon>
        <taxon>Soboliphymatidae</taxon>
        <taxon>Soboliphyme</taxon>
    </lineage>
</organism>
<dbReference type="InterPro" id="IPR036638">
    <property type="entry name" value="HLH_DNA-bd_sf"/>
</dbReference>
<evidence type="ECO:0000313" key="4">
    <source>
        <dbReference type="Proteomes" id="UP000270296"/>
    </source>
</evidence>
<dbReference type="PROSITE" id="PS50888">
    <property type="entry name" value="BHLH"/>
    <property type="match status" value="1"/>
</dbReference>
<feature type="domain" description="BHLH" evidence="2">
    <location>
        <begin position="85"/>
        <end position="137"/>
    </location>
</feature>
<dbReference type="GO" id="GO:0000981">
    <property type="term" value="F:DNA-binding transcription factor activity, RNA polymerase II-specific"/>
    <property type="evidence" value="ECO:0007669"/>
    <property type="project" value="TreeGrafter"/>
</dbReference>
<dbReference type="InterPro" id="IPR011598">
    <property type="entry name" value="bHLH_dom"/>
</dbReference>
<reference evidence="5" key="1">
    <citation type="submission" date="2016-06" db="UniProtKB">
        <authorList>
            <consortium name="WormBaseParasite"/>
        </authorList>
    </citation>
    <scope>IDENTIFICATION</scope>
</reference>
<dbReference type="Pfam" id="PF00010">
    <property type="entry name" value="HLH"/>
    <property type="match status" value="1"/>
</dbReference>
<evidence type="ECO:0000259" key="2">
    <source>
        <dbReference type="PROSITE" id="PS50888"/>
    </source>
</evidence>
<dbReference type="SMART" id="SM00353">
    <property type="entry name" value="HLH"/>
    <property type="match status" value="1"/>
</dbReference>
<proteinExistence type="predicted"/>
<dbReference type="Gene3D" id="4.10.280.10">
    <property type="entry name" value="Helix-loop-helix DNA-binding domain"/>
    <property type="match status" value="1"/>
</dbReference>
<dbReference type="InterPro" id="IPR050359">
    <property type="entry name" value="bHLH_transcription_factors"/>
</dbReference>
<dbReference type="PANTHER" id="PTHR19290">
    <property type="entry name" value="BASIC HELIX-LOOP-HELIX PROTEIN NEUROGENIN-RELATED"/>
    <property type="match status" value="1"/>
</dbReference>
<dbReference type="GO" id="GO:0007423">
    <property type="term" value="P:sensory organ development"/>
    <property type="evidence" value="ECO:0007669"/>
    <property type="project" value="TreeGrafter"/>
</dbReference>
<evidence type="ECO:0000256" key="1">
    <source>
        <dbReference type="SAM" id="MobiDB-lite"/>
    </source>
</evidence>
<evidence type="ECO:0000313" key="3">
    <source>
        <dbReference type="EMBL" id="VDP31855.1"/>
    </source>
</evidence>
<sequence>MAISNGRILCGDYYMYNGNFAALGHVSSVTSLPGHVEQRPDVATPLAATTTGGGTHARQPPNAKRRYRSRTVSKNPVEVVKERRGRRVKANHRERNRMHTLNGALDRLRQVLPTFPDENKLTKIETLRMAHNYILTLTQILKNTESEEGGGRSSCDSSRLEFTPSIDSSSLVYRPSPPLSTDDRRVPGTSVGSAAPYVDFRPVTTPCSGPSYESANIYTPNWQMEATTAQTSHFPFVRYMPYS</sequence>
<dbReference type="GO" id="GO:0061564">
    <property type="term" value="P:axon development"/>
    <property type="evidence" value="ECO:0007669"/>
    <property type="project" value="TreeGrafter"/>
</dbReference>
<dbReference type="Proteomes" id="UP000270296">
    <property type="component" value="Unassembled WGS sequence"/>
</dbReference>
<feature type="region of interest" description="Disordered" evidence="1">
    <location>
        <begin position="45"/>
        <end position="64"/>
    </location>
</feature>
<dbReference type="GO" id="GO:0045944">
    <property type="term" value="P:positive regulation of transcription by RNA polymerase II"/>
    <property type="evidence" value="ECO:0007669"/>
    <property type="project" value="TreeGrafter"/>
</dbReference>
<dbReference type="OrthoDB" id="5969565at2759"/>